<organism evidence="5 6">
    <name type="scientific">Magnusiomyces paraingens</name>
    <dbReference type="NCBI Taxonomy" id="2606893"/>
    <lineage>
        <taxon>Eukaryota</taxon>
        <taxon>Fungi</taxon>
        <taxon>Dikarya</taxon>
        <taxon>Ascomycota</taxon>
        <taxon>Saccharomycotina</taxon>
        <taxon>Dipodascomycetes</taxon>
        <taxon>Dipodascales</taxon>
        <taxon>Dipodascaceae</taxon>
        <taxon>Magnusiomyces</taxon>
    </lineage>
</organism>
<comment type="similarity">
    <text evidence="2">Belongs to the cytochrome c oxidase subunit 6B family.</text>
</comment>
<evidence type="ECO:0000313" key="5">
    <source>
        <dbReference type="EMBL" id="VVT49079.1"/>
    </source>
</evidence>
<keyword evidence="4" id="KW-1015">Disulfide bond</keyword>
<evidence type="ECO:0000256" key="3">
    <source>
        <dbReference type="ARBA" id="ARBA00023128"/>
    </source>
</evidence>
<dbReference type="GO" id="GO:0005758">
    <property type="term" value="C:mitochondrial intermembrane space"/>
    <property type="evidence" value="ECO:0007669"/>
    <property type="project" value="TreeGrafter"/>
</dbReference>
<proteinExistence type="inferred from homology"/>
<evidence type="ECO:0008006" key="7">
    <source>
        <dbReference type="Google" id="ProtNLM"/>
    </source>
</evidence>
<protein>
    <recommendedName>
        <fullName evidence="7">Cytochrome c oxidase subunit 6B-like protein new16</fullName>
    </recommendedName>
</protein>
<dbReference type="InterPro" id="IPR036549">
    <property type="entry name" value="CX6/COA6-like_sf"/>
</dbReference>
<dbReference type="RefSeq" id="XP_031852704.1">
    <property type="nucleotide sequence ID" value="XM_031996813.1"/>
</dbReference>
<dbReference type="OrthoDB" id="5545577at2759"/>
<evidence type="ECO:0000256" key="2">
    <source>
        <dbReference type="ARBA" id="ARBA00006425"/>
    </source>
</evidence>
<gene>
    <name evidence="5" type="ORF">SAPINGB_P002093</name>
</gene>
<dbReference type="SUPFAM" id="SSF47694">
    <property type="entry name" value="Cytochrome c oxidase subunit h"/>
    <property type="match status" value="1"/>
</dbReference>
<accession>A0A5E8BDF8</accession>
<dbReference type="Pfam" id="PF02297">
    <property type="entry name" value="COX6B"/>
    <property type="match status" value="1"/>
</dbReference>
<dbReference type="GeneID" id="43580913"/>
<name>A0A5E8BDF8_9ASCO</name>
<dbReference type="InterPro" id="IPR048280">
    <property type="entry name" value="COX6B-like"/>
</dbReference>
<dbReference type="Proteomes" id="UP000398389">
    <property type="component" value="Unassembled WGS sequence"/>
</dbReference>
<evidence type="ECO:0000313" key="6">
    <source>
        <dbReference type="Proteomes" id="UP000398389"/>
    </source>
</evidence>
<dbReference type="PANTHER" id="PTHR47677">
    <property type="entry name" value="CYTOCHROME C OXIDASE ASSEMBLY FACTOR 6"/>
    <property type="match status" value="1"/>
</dbReference>
<keyword evidence="3" id="KW-0496">Mitochondrion</keyword>
<comment type="subcellular location">
    <subcellularLocation>
        <location evidence="1">Mitochondrion</location>
    </subcellularLocation>
</comment>
<dbReference type="GO" id="GO:0033617">
    <property type="term" value="P:mitochondrial respiratory chain complex IV assembly"/>
    <property type="evidence" value="ECO:0007669"/>
    <property type="project" value="TreeGrafter"/>
</dbReference>
<evidence type="ECO:0000256" key="4">
    <source>
        <dbReference type="ARBA" id="ARBA00023157"/>
    </source>
</evidence>
<sequence>MTTEHPNQDSVLKKSGRKLCWDARDKYFACLDKANIIDVRKPENAAKSQQLCGSEEADFNKDCIASWVDYFRTKRANDWERDQQLKKLQAQGAIPLDSTIRFK</sequence>
<dbReference type="PANTHER" id="PTHR47677:SF1">
    <property type="entry name" value="CYTOCHROME C OXIDASE ASSEMBLY FACTOR 6"/>
    <property type="match status" value="1"/>
</dbReference>
<dbReference type="InterPro" id="IPR048281">
    <property type="entry name" value="COA6_fun"/>
</dbReference>
<dbReference type="AlphaFoldDB" id="A0A5E8BDF8"/>
<evidence type="ECO:0000256" key="1">
    <source>
        <dbReference type="ARBA" id="ARBA00004173"/>
    </source>
</evidence>
<dbReference type="EMBL" id="CABVLU010000002">
    <property type="protein sequence ID" value="VVT49079.1"/>
    <property type="molecule type" value="Genomic_DNA"/>
</dbReference>
<reference evidence="5 6" key="1">
    <citation type="submission" date="2019-09" db="EMBL/GenBank/DDBJ databases">
        <authorList>
            <person name="Brejova B."/>
        </authorList>
    </citation>
    <scope>NUCLEOTIDE SEQUENCE [LARGE SCALE GENOMIC DNA]</scope>
</reference>
<keyword evidence="6" id="KW-1185">Reference proteome</keyword>
<dbReference type="Gene3D" id="1.10.10.140">
    <property type="entry name" value="Cytochrome c oxidase, subunit VIb"/>
    <property type="match status" value="1"/>
</dbReference>